<dbReference type="Pfam" id="PF00528">
    <property type="entry name" value="BPD_transp_1"/>
    <property type="match status" value="1"/>
</dbReference>
<evidence type="ECO:0000259" key="8">
    <source>
        <dbReference type="PROSITE" id="PS50928"/>
    </source>
</evidence>
<dbReference type="PROSITE" id="PS50928">
    <property type="entry name" value="ABC_TM1"/>
    <property type="match status" value="1"/>
</dbReference>
<evidence type="ECO:0000256" key="1">
    <source>
        <dbReference type="ARBA" id="ARBA00004651"/>
    </source>
</evidence>
<feature type="domain" description="ABC transmembrane type-1" evidence="8">
    <location>
        <begin position="102"/>
        <end position="313"/>
    </location>
</feature>
<reference evidence="9" key="2">
    <citation type="submission" date="2021-04" db="EMBL/GenBank/DDBJ databases">
        <authorList>
            <person name="Gilroy R."/>
        </authorList>
    </citation>
    <scope>NUCLEOTIDE SEQUENCE</scope>
    <source>
        <strain evidence="9">ChiBcec2-3848</strain>
    </source>
</reference>
<keyword evidence="3" id="KW-1003">Cell membrane</keyword>
<dbReference type="PANTHER" id="PTHR43376">
    <property type="entry name" value="OLIGOPEPTIDE TRANSPORT SYSTEM PERMEASE PROTEIN"/>
    <property type="match status" value="1"/>
</dbReference>
<evidence type="ECO:0000313" key="10">
    <source>
        <dbReference type="Proteomes" id="UP000823886"/>
    </source>
</evidence>
<comment type="similarity">
    <text evidence="7">Belongs to the binding-protein-dependent transport system permease family.</text>
</comment>
<dbReference type="Proteomes" id="UP000823886">
    <property type="component" value="Unassembled WGS sequence"/>
</dbReference>
<dbReference type="EMBL" id="DWVZ01000164">
    <property type="protein sequence ID" value="HJC64377.1"/>
    <property type="molecule type" value="Genomic_DNA"/>
</dbReference>
<dbReference type="GO" id="GO:0055085">
    <property type="term" value="P:transmembrane transport"/>
    <property type="evidence" value="ECO:0007669"/>
    <property type="project" value="InterPro"/>
</dbReference>
<dbReference type="GO" id="GO:0005886">
    <property type="term" value="C:plasma membrane"/>
    <property type="evidence" value="ECO:0007669"/>
    <property type="project" value="UniProtKB-SubCell"/>
</dbReference>
<dbReference type="CDD" id="cd06261">
    <property type="entry name" value="TM_PBP2"/>
    <property type="match status" value="1"/>
</dbReference>
<name>A0A9D2TDD4_9FIRM</name>
<dbReference type="AlphaFoldDB" id="A0A9D2TDD4"/>
<evidence type="ECO:0000256" key="5">
    <source>
        <dbReference type="ARBA" id="ARBA00022989"/>
    </source>
</evidence>
<keyword evidence="2 7" id="KW-0813">Transport</keyword>
<dbReference type="Gene3D" id="1.10.3720.10">
    <property type="entry name" value="MetI-like"/>
    <property type="match status" value="1"/>
</dbReference>
<protein>
    <submittedName>
        <fullName evidence="9">ABC transporter permease</fullName>
    </submittedName>
</protein>
<dbReference type="InterPro" id="IPR000515">
    <property type="entry name" value="MetI-like"/>
</dbReference>
<dbReference type="SUPFAM" id="SSF161098">
    <property type="entry name" value="MetI-like"/>
    <property type="match status" value="1"/>
</dbReference>
<comment type="caution">
    <text evidence="9">The sequence shown here is derived from an EMBL/GenBank/DDBJ whole genome shotgun (WGS) entry which is preliminary data.</text>
</comment>
<feature type="transmembrane region" description="Helical" evidence="7">
    <location>
        <begin position="12"/>
        <end position="30"/>
    </location>
</feature>
<feature type="transmembrane region" description="Helical" evidence="7">
    <location>
        <begin position="101"/>
        <end position="123"/>
    </location>
</feature>
<evidence type="ECO:0000256" key="6">
    <source>
        <dbReference type="ARBA" id="ARBA00023136"/>
    </source>
</evidence>
<gene>
    <name evidence="9" type="ORF">H9753_12300</name>
</gene>
<organism evidence="9 10">
    <name type="scientific">Candidatus Blautia merdavium</name>
    <dbReference type="NCBI Taxonomy" id="2838494"/>
    <lineage>
        <taxon>Bacteria</taxon>
        <taxon>Bacillati</taxon>
        <taxon>Bacillota</taxon>
        <taxon>Clostridia</taxon>
        <taxon>Lachnospirales</taxon>
        <taxon>Lachnospiraceae</taxon>
        <taxon>Blautia</taxon>
    </lineage>
</organism>
<feature type="transmembrane region" description="Helical" evidence="7">
    <location>
        <begin position="248"/>
        <end position="274"/>
    </location>
</feature>
<dbReference type="PANTHER" id="PTHR43376:SF1">
    <property type="entry name" value="OLIGOPEPTIDE TRANSPORT SYSTEM PERMEASE PROTEIN"/>
    <property type="match status" value="1"/>
</dbReference>
<evidence type="ECO:0000256" key="7">
    <source>
        <dbReference type="RuleBase" id="RU363032"/>
    </source>
</evidence>
<feature type="transmembrane region" description="Helical" evidence="7">
    <location>
        <begin position="294"/>
        <end position="317"/>
    </location>
</feature>
<feature type="transmembrane region" description="Helical" evidence="7">
    <location>
        <begin position="144"/>
        <end position="166"/>
    </location>
</feature>
<evidence type="ECO:0000256" key="3">
    <source>
        <dbReference type="ARBA" id="ARBA00022475"/>
    </source>
</evidence>
<keyword evidence="4 7" id="KW-0812">Transmembrane</keyword>
<evidence type="ECO:0000256" key="4">
    <source>
        <dbReference type="ARBA" id="ARBA00022692"/>
    </source>
</evidence>
<evidence type="ECO:0000256" key="2">
    <source>
        <dbReference type="ARBA" id="ARBA00022448"/>
    </source>
</evidence>
<proteinExistence type="inferred from homology"/>
<feature type="transmembrane region" description="Helical" evidence="7">
    <location>
        <begin position="190"/>
        <end position="208"/>
    </location>
</feature>
<sequence length="327" mass="36207">MRGLNLKYVIRRLISAVFTLWIALTINFLLPRCMGGDPAEYLASQSAMGSLEYAELVRQQFGLDKSILEQYFLYMKELFHGNLGVSYMNFPTPVKDIILDAMPWTLLIVITSILISFALAWFLGTLSALKKGSFFDNAVVGTSFYIQSIPYFWVGMLIVMAFGYYLEWFPMGHARDAMVTGGFLARAGDIAYHAFLPVLSMVIVSLAGRMIMMRSNILQVFSEDYIMLAQAKGLKKGKILTKYALRNALLPSFTGLMLSLGQAVGGAIATELVFSYPGIGLTVMNAILSHDYPLIQGCFAIIAVSVVAMNFLADLIYPLIDPRVSLS</sequence>
<dbReference type="InterPro" id="IPR045621">
    <property type="entry name" value="BPD_transp_1_N"/>
</dbReference>
<reference evidence="9" key="1">
    <citation type="journal article" date="2021" name="PeerJ">
        <title>Extensive microbial diversity within the chicken gut microbiome revealed by metagenomics and culture.</title>
        <authorList>
            <person name="Gilroy R."/>
            <person name="Ravi A."/>
            <person name="Getino M."/>
            <person name="Pursley I."/>
            <person name="Horton D.L."/>
            <person name="Alikhan N.F."/>
            <person name="Baker D."/>
            <person name="Gharbi K."/>
            <person name="Hall N."/>
            <person name="Watson M."/>
            <person name="Adriaenssens E.M."/>
            <person name="Foster-Nyarko E."/>
            <person name="Jarju S."/>
            <person name="Secka A."/>
            <person name="Antonio M."/>
            <person name="Oren A."/>
            <person name="Chaudhuri R.R."/>
            <person name="La Ragione R."/>
            <person name="Hildebrand F."/>
            <person name="Pallen M.J."/>
        </authorList>
    </citation>
    <scope>NUCLEOTIDE SEQUENCE</scope>
    <source>
        <strain evidence="9">ChiBcec2-3848</strain>
    </source>
</reference>
<keyword evidence="6 7" id="KW-0472">Membrane</keyword>
<keyword evidence="5 7" id="KW-1133">Transmembrane helix</keyword>
<dbReference type="InterPro" id="IPR035906">
    <property type="entry name" value="MetI-like_sf"/>
</dbReference>
<comment type="subcellular location">
    <subcellularLocation>
        <location evidence="1 7">Cell membrane</location>
        <topology evidence="1 7">Multi-pass membrane protein</topology>
    </subcellularLocation>
</comment>
<accession>A0A9D2TDD4</accession>
<evidence type="ECO:0000313" key="9">
    <source>
        <dbReference type="EMBL" id="HJC64377.1"/>
    </source>
</evidence>
<dbReference type="Pfam" id="PF19300">
    <property type="entry name" value="BPD_transp_1_N"/>
    <property type="match status" value="1"/>
</dbReference>